<name>A0A7S3MFQ1_9STRA</name>
<gene>
    <name evidence="1" type="ORF">SELO1098_LOCUS27786</name>
</gene>
<organism evidence="1">
    <name type="scientific">Spumella elongata</name>
    <dbReference type="NCBI Taxonomy" id="89044"/>
    <lineage>
        <taxon>Eukaryota</taxon>
        <taxon>Sar</taxon>
        <taxon>Stramenopiles</taxon>
        <taxon>Ochrophyta</taxon>
        <taxon>Chrysophyceae</taxon>
        <taxon>Chromulinales</taxon>
        <taxon>Chromulinaceae</taxon>
        <taxon>Spumella</taxon>
    </lineage>
</organism>
<evidence type="ECO:0000313" key="1">
    <source>
        <dbReference type="EMBL" id="CAE0298932.1"/>
    </source>
</evidence>
<proteinExistence type="predicted"/>
<reference evidence="1" key="1">
    <citation type="submission" date="2021-01" db="EMBL/GenBank/DDBJ databases">
        <authorList>
            <person name="Corre E."/>
            <person name="Pelletier E."/>
            <person name="Niang G."/>
            <person name="Scheremetjew M."/>
            <person name="Finn R."/>
            <person name="Kale V."/>
            <person name="Holt S."/>
            <person name="Cochrane G."/>
            <person name="Meng A."/>
            <person name="Brown T."/>
            <person name="Cohen L."/>
        </authorList>
    </citation>
    <scope>NUCLEOTIDE SEQUENCE</scope>
    <source>
        <strain evidence="1">CCAP 955/1</strain>
    </source>
</reference>
<sequence length="122" mass="13642">MLRYGVNRWQNIGIQQSMDGGLASKTVDDETTAAIVVKWQQYLNEAGVATSDITQNHVTSFITHCSGDLDKLLARFMNNPQMGKSLVRTIISNHGKKYASDGSLRISMSEIDEDLEDIHERN</sequence>
<accession>A0A7S3MFQ1</accession>
<dbReference type="EMBL" id="HBIC01054135">
    <property type="protein sequence ID" value="CAE0298932.1"/>
    <property type="molecule type" value="Transcribed_RNA"/>
</dbReference>
<protein>
    <submittedName>
        <fullName evidence="1">Uncharacterized protein</fullName>
    </submittedName>
</protein>
<dbReference type="AlphaFoldDB" id="A0A7S3MFQ1"/>